<dbReference type="PROSITE" id="PS51704">
    <property type="entry name" value="GP_PDE"/>
    <property type="match status" value="1"/>
</dbReference>
<evidence type="ECO:0000313" key="3">
    <source>
        <dbReference type="Proteomes" id="UP000219252"/>
    </source>
</evidence>
<accession>A0A285U2C3</accession>
<evidence type="ECO:0000259" key="1">
    <source>
        <dbReference type="PROSITE" id="PS51704"/>
    </source>
</evidence>
<sequence length="246" mass="28681">MYKNNILIYAHRGASGYEIENTMSAFDKAMKLGANGIEIDLQLTRDNVLVVFHDLNLSRLAGLNKLISDCTFDELSKVKIGKRFIRKFTNHHIPSFNNVVVWANEHQIPLNVELKESVLTNTDILIDELQRLSLPKGSHFSSFHEDLMRIVKMQRPDIETAFIVTKKFNWEQLKTMSYIDTIHAHKRFYKPSYLNYVKEANKKMRFYSIIGSETFLVNPDPSVIGWITDYPDRVLKIQKEKRDSKK</sequence>
<reference evidence="3" key="1">
    <citation type="submission" date="2017-08" db="EMBL/GenBank/DDBJ databases">
        <authorList>
            <person name="Varghese N."/>
            <person name="Submissions S."/>
        </authorList>
    </citation>
    <scope>NUCLEOTIDE SEQUENCE [LARGE SCALE GENOMIC DNA]</scope>
    <source>
        <strain evidence="3">JC23</strain>
    </source>
</reference>
<dbReference type="Gene3D" id="3.20.20.190">
    <property type="entry name" value="Phosphatidylinositol (PI) phosphodiesterase"/>
    <property type="match status" value="1"/>
</dbReference>
<proteinExistence type="predicted"/>
<dbReference type="PANTHER" id="PTHR46211:SF1">
    <property type="entry name" value="GLYCEROPHOSPHODIESTER PHOSPHODIESTERASE, CYTOPLASMIC"/>
    <property type="match status" value="1"/>
</dbReference>
<dbReference type="InterPro" id="IPR017946">
    <property type="entry name" value="PLC-like_Pdiesterase_TIM-brl"/>
</dbReference>
<dbReference type="GO" id="GO:0008081">
    <property type="term" value="F:phosphoric diester hydrolase activity"/>
    <property type="evidence" value="ECO:0007669"/>
    <property type="project" value="InterPro"/>
</dbReference>
<dbReference type="GO" id="GO:0006629">
    <property type="term" value="P:lipid metabolic process"/>
    <property type="evidence" value="ECO:0007669"/>
    <property type="project" value="InterPro"/>
</dbReference>
<organism evidence="2 3">
    <name type="scientific">Ureibacillus acetophenoni</name>
    <dbReference type="NCBI Taxonomy" id="614649"/>
    <lineage>
        <taxon>Bacteria</taxon>
        <taxon>Bacillati</taxon>
        <taxon>Bacillota</taxon>
        <taxon>Bacilli</taxon>
        <taxon>Bacillales</taxon>
        <taxon>Caryophanaceae</taxon>
        <taxon>Ureibacillus</taxon>
    </lineage>
</organism>
<dbReference type="OrthoDB" id="384721at2"/>
<dbReference type="Proteomes" id="UP000219252">
    <property type="component" value="Unassembled WGS sequence"/>
</dbReference>
<dbReference type="RefSeq" id="WP_097148193.1">
    <property type="nucleotide sequence ID" value="NZ_OBQC01000002.1"/>
</dbReference>
<dbReference type="PANTHER" id="PTHR46211">
    <property type="entry name" value="GLYCEROPHOSPHORYL DIESTER PHOSPHODIESTERASE"/>
    <property type="match status" value="1"/>
</dbReference>
<feature type="domain" description="GP-PDE" evidence="1">
    <location>
        <begin position="6"/>
        <end position="238"/>
    </location>
</feature>
<protein>
    <submittedName>
        <fullName evidence="2">Glycerophosphoryl diester phosphodiesterase</fullName>
    </submittedName>
</protein>
<dbReference type="InterPro" id="IPR030395">
    <property type="entry name" value="GP_PDE_dom"/>
</dbReference>
<dbReference type="Pfam" id="PF03009">
    <property type="entry name" value="GDPD"/>
    <property type="match status" value="1"/>
</dbReference>
<name>A0A285U2C3_9BACL</name>
<dbReference type="AlphaFoldDB" id="A0A285U2C3"/>
<dbReference type="SUPFAM" id="SSF51695">
    <property type="entry name" value="PLC-like phosphodiesterases"/>
    <property type="match status" value="1"/>
</dbReference>
<dbReference type="EMBL" id="OBQC01000002">
    <property type="protein sequence ID" value="SOC36110.1"/>
    <property type="molecule type" value="Genomic_DNA"/>
</dbReference>
<evidence type="ECO:0000313" key="2">
    <source>
        <dbReference type="EMBL" id="SOC36110.1"/>
    </source>
</evidence>
<gene>
    <name evidence="2" type="ORF">SAMN05877842_102105</name>
</gene>
<keyword evidence="3" id="KW-1185">Reference proteome</keyword>